<dbReference type="KEGG" id="fcy:FRACYDRAFT_259431"/>
<evidence type="ECO:0000313" key="3">
    <source>
        <dbReference type="EMBL" id="OEU23610.1"/>
    </source>
</evidence>
<feature type="transmembrane region" description="Helical" evidence="2">
    <location>
        <begin position="162"/>
        <end position="187"/>
    </location>
</feature>
<keyword evidence="4" id="KW-1185">Reference proteome</keyword>
<proteinExistence type="predicted"/>
<evidence type="ECO:0000256" key="2">
    <source>
        <dbReference type="SAM" id="Phobius"/>
    </source>
</evidence>
<feature type="transmembrane region" description="Helical" evidence="2">
    <location>
        <begin position="193"/>
        <end position="215"/>
    </location>
</feature>
<name>A0A1E7FZN3_9STRA</name>
<dbReference type="InParanoid" id="A0A1E7FZN3"/>
<feature type="region of interest" description="Disordered" evidence="1">
    <location>
        <begin position="1"/>
        <end position="62"/>
    </location>
</feature>
<dbReference type="EMBL" id="KV784353">
    <property type="protein sequence ID" value="OEU23610.1"/>
    <property type="molecule type" value="Genomic_DNA"/>
</dbReference>
<feature type="compositionally biased region" description="Polar residues" evidence="1">
    <location>
        <begin position="29"/>
        <end position="62"/>
    </location>
</feature>
<gene>
    <name evidence="3" type="ORF">FRACYDRAFT_259431</name>
</gene>
<dbReference type="AlphaFoldDB" id="A0A1E7FZN3"/>
<feature type="region of interest" description="Disordered" evidence="1">
    <location>
        <begin position="244"/>
        <end position="264"/>
    </location>
</feature>
<keyword evidence="2" id="KW-0472">Membrane</keyword>
<evidence type="ECO:0000256" key="1">
    <source>
        <dbReference type="SAM" id="MobiDB-lite"/>
    </source>
</evidence>
<keyword evidence="2" id="KW-0812">Transmembrane</keyword>
<evidence type="ECO:0000313" key="4">
    <source>
        <dbReference type="Proteomes" id="UP000095751"/>
    </source>
</evidence>
<reference evidence="3 4" key="1">
    <citation type="submission" date="2016-09" db="EMBL/GenBank/DDBJ databases">
        <title>Extensive genetic diversity and differential bi-allelic expression allows diatom success in the polar Southern Ocean.</title>
        <authorList>
            <consortium name="DOE Joint Genome Institute"/>
            <person name="Mock T."/>
            <person name="Otillar R.P."/>
            <person name="Strauss J."/>
            <person name="Dupont C."/>
            <person name="Frickenhaus S."/>
            <person name="Maumus F."/>
            <person name="Mcmullan M."/>
            <person name="Sanges R."/>
            <person name="Schmutz J."/>
            <person name="Toseland A."/>
            <person name="Valas R."/>
            <person name="Veluchamy A."/>
            <person name="Ward B.J."/>
            <person name="Allen A."/>
            <person name="Barry K."/>
            <person name="Falciatore A."/>
            <person name="Ferrante M."/>
            <person name="Fortunato A.E."/>
            <person name="Gloeckner G."/>
            <person name="Gruber A."/>
            <person name="Hipkin R."/>
            <person name="Janech M."/>
            <person name="Kroth P."/>
            <person name="Leese F."/>
            <person name="Lindquist E."/>
            <person name="Lyon B.R."/>
            <person name="Martin J."/>
            <person name="Mayer C."/>
            <person name="Parker M."/>
            <person name="Quesneville H."/>
            <person name="Raymond J."/>
            <person name="Uhlig C."/>
            <person name="Valentin K.U."/>
            <person name="Worden A.Z."/>
            <person name="Armbrust E.V."/>
            <person name="Bowler C."/>
            <person name="Green B."/>
            <person name="Moulton V."/>
            <person name="Van Oosterhout C."/>
            <person name="Grigoriev I."/>
        </authorList>
    </citation>
    <scope>NUCLEOTIDE SEQUENCE [LARGE SCALE GENOMIC DNA]</scope>
    <source>
        <strain evidence="3 4">CCMP1102</strain>
    </source>
</reference>
<feature type="region of interest" description="Disordered" evidence="1">
    <location>
        <begin position="100"/>
        <end position="148"/>
    </location>
</feature>
<keyword evidence="2" id="KW-1133">Transmembrane helix</keyword>
<accession>A0A1E7FZN3</accession>
<protein>
    <submittedName>
        <fullName evidence="3">Uncharacterized protein</fullName>
    </submittedName>
</protein>
<feature type="compositionally biased region" description="Basic and acidic residues" evidence="1">
    <location>
        <begin position="135"/>
        <end position="148"/>
    </location>
</feature>
<sequence>MQQHPPPQRPTFCNSNSFDQQRRQQQQQSSYSTMIPRDTTTSAAQHRSSSHFGTMTTLTAPTQDHPCIDYYVEPKRHDGSFDYHSQNHDAHQGRNNHRNEYQQVNRGQDDQRDPYNSTNTMRRRYGHHPVAIPEDEGKYNDNTREQQRRQQNKTIFDKFKPYLCFFGVTMIGMFAYYVWTVVIPYIFQVVFPMVFNLLCISFACSIVACMGWLLYSRTVTASAITSATFSSDITGSVTTTNKENQIETSGDQIETQRSGSGSGS</sequence>
<dbReference type="Proteomes" id="UP000095751">
    <property type="component" value="Unassembled WGS sequence"/>
</dbReference>
<organism evidence="3 4">
    <name type="scientific">Fragilariopsis cylindrus CCMP1102</name>
    <dbReference type="NCBI Taxonomy" id="635003"/>
    <lineage>
        <taxon>Eukaryota</taxon>
        <taxon>Sar</taxon>
        <taxon>Stramenopiles</taxon>
        <taxon>Ochrophyta</taxon>
        <taxon>Bacillariophyta</taxon>
        <taxon>Bacillariophyceae</taxon>
        <taxon>Bacillariophycidae</taxon>
        <taxon>Bacillariales</taxon>
        <taxon>Bacillariaceae</taxon>
        <taxon>Fragilariopsis</taxon>
    </lineage>
</organism>